<dbReference type="EC" id="1.1.1.-" evidence="3"/>
<gene>
    <name evidence="3" type="primary">linX_1</name>
    <name evidence="3" type="ORF">DSM104329_02283</name>
</gene>
<comment type="similarity">
    <text evidence="1">Belongs to the short-chain dehydrogenases/reductases (SDR) family.</text>
</comment>
<name>A0A9E6XY04_9ACTN</name>
<dbReference type="AlphaFoldDB" id="A0A9E6XY04"/>
<dbReference type="GO" id="GO:0016491">
    <property type="term" value="F:oxidoreductase activity"/>
    <property type="evidence" value="ECO:0007669"/>
    <property type="project" value="UniProtKB-KW"/>
</dbReference>
<dbReference type="Proteomes" id="UP001162834">
    <property type="component" value="Chromosome"/>
</dbReference>
<organism evidence="3 4">
    <name type="scientific">Capillimicrobium parvum</name>
    <dbReference type="NCBI Taxonomy" id="2884022"/>
    <lineage>
        <taxon>Bacteria</taxon>
        <taxon>Bacillati</taxon>
        <taxon>Actinomycetota</taxon>
        <taxon>Thermoleophilia</taxon>
        <taxon>Solirubrobacterales</taxon>
        <taxon>Capillimicrobiaceae</taxon>
        <taxon>Capillimicrobium</taxon>
    </lineage>
</organism>
<evidence type="ECO:0000256" key="1">
    <source>
        <dbReference type="ARBA" id="ARBA00006484"/>
    </source>
</evidence>
<sequence>MATMPAGAMQGRVALVTGSARGLGEAIARRFAAEGATVVVSDVREELGEAVATTIRDSGGRASFHALDVTSPDQWSAVVGACRDLGGPHVLVNNAFVTTLGGIEDETLEGWHRTLDVVLTGAFLGMNACVPAIREAGGGSIVSIGSIHGGAVADEGRVAYQAAKGGLSALTRAVAVAHGKDGIRANVILPGPMDTPIVAELGFVEQQRAFAASLPLGRQADPAEVASAALFLASDAASFATGAVLTVDGGFTAV</sequence>
<proteinExistence type="inferred from homology"/>
<evidence type="ECO:0000313" key="3">
    <source>
        <dbReference type="EMBL" id="UGS35886.1"/>
    </source>
</evidence>
<reference evidence="3" key="1">
    <citation type="journal article" date="2022" name="Int. J. Syst. Evol. Microbiol.">
        <title>Pseudomonas aegrilactucae sp. nov. and Pseudomonas morbosilactucae sp. nov., pathogens causing bacterial rot of lettuce in Japan.</title>
        <authorList>
            <person name="Sawada H."/>
            <person name="Fujikawa T."/>
            <person name="Satou M."/>
        </authorList>
    </citation>
    <scope>NUCLEOTIDE SEQUENCE</scope>
    <source>
        <strain evidence="3">0166_1</strain>
    </source>
</reference>
<dbReference type="InterPro" id="IPR002347">
    <property type="entry name" value="SDR_fam"/>
</dbReference>
<accession>A0A9E6XY04</accession>
<protein>
    <submittedName>
        <fullName evidence="3">2,5-dichloro-2,5-cyclohexadiene-1,4-diol dehydrogenase LinX</fullName>
        <ecNumber evidence="3">1.1.1.-</ecNumber>
    </submittedName>
</protein>
<dbReference type="PRINTS" id="PR00080">
    <property type="entry name" value="SDRFAMILY"/>
</dbReference>
<evidence type="ECO:0000313" key="4">
    <source>
        <dbReference type="Proteomes" id="UP001162834"/>
    </source>
</evidence>
<dbReference type="EMBL" id="CP087164">
    <property type="protein sequence ID" value="UGS35886.1"/>
    <property type="molecule type" value="Genomic_DNA"/>
</dbReference>
<dbReference type="KEGG" id="sbae:DSM104329_02283"/>
<dbReference type="FunFam" id="3.40.50.720:FF:000084">
    <property type="entry name" value="Short-chain dehydrogenase reductase"/>
    <property type="match status" value="1"/>
</dbReference>
<keyword evidence="2 3" id="KW-0560">Oxidoreductase</keyword>
<dbReference type="PRINTS" id="PR00081">
    <property type="entry name" value="GDHRDH"/>
</dbReference>
<dbReference type="Pfam" id="PF13561">
    <property type="entry name" value="adh_short_C2"/>
    <property type="match status" value="1"/>
</dbReference>
<dbReference type="PANTHER" id="PTHR24321:SF8">
    <property type="entry name" value="ESTRADIOL 17-BETA-DEHYDROGENASE 8-RELATED"/>
    <property type="match status" value="1"/>
</dbReference>
<dbReference type="InterPro" id="IPR036291">
    <property type="entry name" value="NAD(P)-bd_dom_sf"/>
</dbReference>
<dbReference type="PANTHER" id="PTHR24321">
    <property type="entry name" value="DEHYDROGENASES, SHORT CHAIN"/>
    <property type="match status" value="1"/>
</dbReference>
<evidence type="ECO:0000256" key="2">
    <source>
        <dbReference type="ARBA" id="ARBA00023002"/>
    </source>
</evidence>
<keyword evidence="4" id="KW-1185">Reference proteome</keyword>
<dbReference type="SUPFAM" id="SSF51735">
    <property type="entry name" value="NAD(P)-binding Rossmann-fold domains"/>
    <property type="match status" value="1"/>
</dbReference>
<dbReference type="Gene3D" id="3.40.50.720">
    <property type="entry name" value="NAD(P)-binding Rossmann-like Domain"/>
    <property type="match status" value="1"/>
</dbReference>